<dbReference type="RefSeq" id="WP_013450724.1">
    <property type="nucleotide sequence ID" value="NZ_JBNAVA010000010.1"/>
</dbReference>
<dbReference type="OMA" id="FAAVMRM"/>
<comment type="caution">
    <text evidence="2">The sequence shown here is derived from an EMBL/GenBank/DDBJ whole genome shotgun (WGS) entry which is preliminary data.</text>
</comment>
<dbReference type="AlphaFoldDB" id="A0A2J6WK74"/>
<dbReference type="Gene3D" id="1.10.3910.10">
    <property type="entry name" value="SP0561-like"/>
    <property type="match status" value="1"/>
</dbReference>
<protein>
    <submittedName>
        <fullName evidence="2">DUF1858 domain-containing protein</fullName>
    </submittedName>
</protein>
<evidence type="ECO:0000313" key="2">
    <source>
        <dbReference type="EMBL" id="PMP70785.1"/>
    </source>
</evidence>
<dbReference type="Pfam" id="PF08984">
    <property type="entry name" value="DUF1858"/>
    <property type="match status" value="1"/>
</dbReference>
<dbReference type="InterPro" id="IPR038062">
    <property type="entry name" value="ScdA-like_N_sf"/>
</dbReference>
<proteinExistence type="predicted"/>
<dbReference type="EMBL" id="PNIN01000049">
    <property type="protein sequence ID" value="PMP70785.1"/>
    <property type="molecule type" value="Genomic_DNA"/>
</dbReference>
<gene>
    <name evidence="2" type="ORF">C0187_04975</name>
</gene>
<sequence length="65" mass="7420">MISKTMLIAEVIKKFPQSKKVFDEFNMGCLSCMGIQNETIEKGCMMHGIDPEKLIKAIEKEIKQN</sequence>
<dbReference type="InterPro" id="IPR023883">
    <property type="entry name" value="CHP03980_redox-disulphide"/>
</dbReference>
<dbReference type="PANTHER" id="PTHR39341:SF1">
    <property type="entry name" value="DUF1858 DOMAIN-CONTAINING PROTEIN"/>
    <property type="match status" value="1"/>
</dbReference>
<feature type="domain" description="DUF1858" evidence="1">
    <location>
        <begin position="2"/>
        <end position="55"/>
    </location>
</feature>
<dbReference type="PANTHER" id="PTHR39341">
    <property type="entry name" value="BSL7085 PROTEIN"/>
    <property type="match status" value="1"/>
</dbReference>
<reference evidence="2 3" key="1">
    <citation type="submission" date="2018-01" db="EMBL/GenBank/DDBJ databases">
        <title>Metagenomic assembled genomes from two thermal pools in the Uzon Caldera, Kamchatka, Russia.</title>
        <authorList>
            <person name="Wilkins L."/>
            <person name="Ettinger C."/>
        </authorList>
    </citation>
    <scope>NUCLEOTIDE SEQUENCE [LARGE SCALE GENOMIC DNA]</scope>
    <source>
        <strain evidence="2">ZAV-05</strain>
    </source>
</reference>
<dbReference type="SUPFAM" id="SSF140683">
    <property type="entry name" value="SP0561-like"/>
    <property type="match status" value="1"/>
</dbReference>
<dbReference type="Proteomes" id="UP000242881">
    <property type="component" value="Unassembled WGS sequence"/>
</dbReference>
<accession>A0A2J6WK74</accession>
<name>A0A2J6WK74_9BACT</name>
<dbReference type="InterPro" id="IPR015077">
    <property type="entry name" value="DUF1858"/>
</dbReference>
<organism evidence="2 3">
    <name type="scientific">Calditerrivibrio nitroreducens</name>
    <dbReference type="NCBI Taxonomy" id="477976"/>
    <lineage>
        <taxon>Bacteria</taxon>
        <taxon>Pseudomonadati</taxon>
        <taxon>Deferribacterota</taxon>
        <taxon>Deferribacteres</taxon>
        <taxon>Deferribacterales</taxon>
        <taxon>Calditerrivibrionaceae</taxon>
    </lineage>
</organism>
<evidence type="ECO:0000313" key="3">
    <source>
        <dbReference type="Proteomes" id="UP000242881"/>
    </source>
</evidence>
<evidence type="ECO:0000259" key="1">
    <source>
        <dbReference type="Pfam" id="PF08984"/>
    </source>
</evidence>
<dbReference type="NCBIfam" id="TIGR03980">
    <property type="entry name" value="prismane_assoc"/>
    <property type="match status" value="1"/>
</dbReference>